<dbReference type="Gene3D" id="3.10.100.10">
    <property type="entry name" value="Mannose-Binding Protein A, subunit A"/>
    <property type="match status" value="1"/>
</dbReference>
<dbReference type="AlphaFoldDB" id="A0AAV2IL41"/>
<accession>A0AAV2IL41</accession>
<evidence type="ECO:0000313" key="4">
    <source>
        <dbReference type="Proteomes" id="UP001497497"/>
    </source>
</evidence>
<dbReference type="SUPFAM" id="SSF56436">
    <property type="entry name" value="C-type lectin-like"/>
    <property type="match status" value="1"/>
</dbReference>
<feature type="signal peptide" evidence="1">
    <location>
        <begin position="1"/>
        <end position="19"/>
    </location>
</feature>
<protein>
    <recommendedName>
        <fullName evidence="2">C-type lectin domain-containing protein</fullName>
    </recommendedName>
</protein>
<evidence type="ECO:0000256" key="1">
    <source>
        <dbReference type="SAM" id="SignalP"/>
    </source>
</evidence>
<dbReference type="Proteomes" id="UP001497497">
    <property type="component" value="Unassembled WGS sequence"/>
</dbReference>
<feature type="domain" description="C-type lectin" evidence="2">
    <location>
        <begin position="203"/>
        <end position="314"/>
    </location>
</feature>
<evidence type="ECO:0000313" key="3">
    <source>
        <dbReference type="EMBL" id="CAL1547847.1"/>
    </source>
</evidence>
<reference evidence="3 4" key="1">
    <citation type="submission" date="2024-04" db="EMBL/GenBank/DDBJ databases">
        <authorList>
            <consortium name="Genoscope - CEA"/>
            <person name="William W."/>
        </authorList>
    </citation>
    <scope>NUCLEOTIDE SEQUENCE [LARGE SCALE GENOMIC DNA]</scope>
</reference>
<comment type="caution">
    <text evidence="3">The sequence shown here is derived from an EMBL/GenBank/DDBJ whole genome shotgun (WGS) entry which is preliminary data.</text>
</comment>
<organism evidence="3 4">
    <name type="scientific">Lymnaea stagnalis</name>
    <name type="common">Great pond snail</name>
    <name type="synonym">Helix stagnalis</name>
    <dbReference type="NCBI Taxonomy" id="6523"/>
    <lineage>
        <taxon>Eukaryota</taxon>
        <taxon>Metazoa</taxon>
        <taxon>Spiralia</taxon>
        <taxon>Lophotrochozoa</taxon>
        <taxon>Mollusca</taxon>
        <taxon>Gastropoda</taxon>
        <taxon>Heterobranchia</taxon>
        <taxon>Euthyneura</taxon>
        <taxon>Panpulmonata</taxon>
        <taxon>Hygrophila</taxon>
        <taxon>Lymnaeoidea</taxon>
        <taxon>Lymnaeidae</taxon>
        <taxon>Lymnaea</taxon>
    </lineage>
</organism>
<dbReference type="InterPro" id="IPR001304">
    <property type="entry name" value="C-type_lectin-like"/>
</dbReference>
<dbReference type="EMBL" id="CAXITT010001082">
    <property type="protein sequence ID" value="CAL1547847.1"/>
    <property type="molecule type" value="Genomic_DNA"/>
</dbReference>
<dbReference type="PROSITE" id="PS50041">
    <property type="entry name" value="C_TYPE_LECTIN_2"/>
    <property type="match status" value="1"/>
</dbReference>
<dbReference type="SMART" id="SM00034">
    <property type="entry name" value="CLECT"/>
    <property type="match status" value="1"/>
</dbReference>
<gene>
    <name evidence="3" type="ORF">GSLYS_00021164001</name>
</gene>
<evidence type="ECO:0000259" key="2">
    <source>
        <dbReference type="PROSITE" id="PS50041"/>
    </source>
</evidence>
<dbReference type="InterPro" id="IPR016186">
    <property type="entry name" value="C-type_lectin-like/link_sf"/>
</dbReference>
<feature type="chain" id="PRO_5043371106" description="C-type lectin domain-containing protein" evidence="1">
    <location>
        <begin position="20"/>
        <end position="333"/>
    </location>
</feature>
<proteinExistence type="predicted"/>
<name>A0AAV2IL41_LYMST</name>
<keyword evidence="4" id="KW-1185">Reference proteome</keyword>
<dbReference type="InterPro" id="IPR016187">
    <property type="entry name" value="CTDL_fold"/>
</dbReference>
<dbReference type="CDD" id="cd00037">
    <property type="entry name" value="CLECT"/>
    <property type="match status" value="1"/>
</dbReference>
<keyword evidence="1" id="KW-0732">Signal</keyword>
<sequence>MYWRLAFISLACLIYLTDACLRAETKPVYDDPAVNWRFSIKCRFYPCRGDNIIKVISLKLVRTSGSRSQKIGQISNNWSNRLFHYFPFFNKVVYRPNQGHSFLSAQWTVPYVQSPSFYQCVAVGRDRAGRLRTFKKLAFLGGAGRFPFGRYKPYRTRLRQCLAREKALSNERTQYLTQFVAVRDELRKINEARGNLFHGALHYGGHRYYASKFQFETVETAQAICQSTGGYLVELDNAGEYYAFRNYIIGLHLRAESVLLGGTDQARVGTWVFQHSGRYIPYFDWVPGEPSNGGIQRCMSLWLSRGARMDNIHCWRVGSVVHFACEVPSSADL</sequence>